<dbReference type="GO" id="GO:0042423">
    <property type="term" value="P:catecholamine biosynthetic process"/>
    <property type="evidence" value="ECO:0007669"/>
    <property type="project" value="UniProtKB-KW"/>
</dbReference>
<evidence type="ECO:0000256" key="4">
    <source>
        <dbReference type="ARBA" id="ARBA00022584"/>
    </source>
</evidence>
<evidence type="ECO:0000256" key="3">
    <source>
        <dbReference type="ARBA" id="ARBA00011738"/>
    </source>
</evidence>
<dbReference type="InterPro" id="IPR002129">
    <property type="entry name" value="PyrdxlP-dep_de-COase"/>
</dbReference>
<comment type="cofactor">
    <cofactor evidence="1 11 12">
        <name>pyridoxal 5'-phosphate</name>
        <dbReference type="ChEBI" id="CHEBI:597326"/>
    </cofactor>
</comment>
<dbReference type="Pfam" id="PF00282">
    <property type="entry name" value="Pyridoxal_deC"/>
    <property type="match status" value="1"/>
</dbReference>
<dbReference type="GO" id="GO:0005737">
    <property type="term" value="C:cytoplasm"/>
    <property type="evidence" value="ECO:0007669"/>
    <property type="project" value="TreeGrafter"/>
</dbReference>
<dbReference type="GO" id="GO:0006520">
    <property type="term" value="P:amino acid metabolic process"/>
    <property type="evidence" value="ECO:0007669"/>
    <property type="project" value="InterPro"/>
</dbReference>
<proteinExistence type="inferred from homology"/>
<dbReference type="PANTHER" id="PTHR11999">
    <property type="entry name" value="GROUP II PYRIDOXAL-5-PHOSPHATE DECARBOXYLASE"/>
    <property type="match status" value="1"/>
</dbReference>
<feature type="modified residue" description="N6-(pyridoxal phosphate)lysine" evidence="11">
    <location>
        <position position="267"/>
    </location>
</feature>
<dbReference type="EMBL" id="KZ352213">
    <property type="protein sequence ID" value="PIO62357.1"/>
    <property type="molecule type" value="Genomic_DNA"/>
</dbReference>
<dbReference type="InterPro" id="IPR015422">
    <property type="entry name" value="PyrdxlP-dep_Trfase_small"/>
</dbReference>
<evidence type="ECO:0000256" key="5">
    <source>
        <dbReference type="ARBA" id="ARBA00022793"/>
    </source>
</evidence>
<dbReference type="Gene3D" id="3.40.640.10">
    <property type="entry name" value="Type I PLP-dependent aspartate aminotransferase-like (Major domain)"/>
    <property type="match status" value="1"/>
</dbReference>
<dbReference type="SUPFAM" id="SSF53383">
    <property type="entry name" value="PLP-dependent transferases"/>
    <property type="match status" value="1"/>
</dbReference>
<dbReference type="EC" id="4.1.1.28" evidence="8"/>
<keyword evidence="5" id="KW-0210">Decarboxylase</keyword>
<comment type="subunit">
    <text evidence="3">Homodimer.</text>
</comment>
<keyword evidence="4" id="KW-0127">Catecholamine biosynthesis</keyword>
<evidence type="ECO:0000256" key="2">
    <source>
        <dbReference type="ARBA" id="ARBA00009533"/>
    </source>
</evidence>
<feature type="non-terminal residue" evidence="13">
    <location>
        <position position="442"/>
    </location>
</feature>
<dbReference type="GO" id="GO:0004058">
    <property type="term" value="F:aromatic-L-amino-acid decarboxylase activity"/>
    <property type="evidence" value="ECO:0007669"/>
    <property type="project" value="UniProtKB-EC"/>
</dbReference>
<evidence type="ECO:0000256" key="12">
    <source>
        <dbReference type="RuleBase" id="RU000382"/>
    </source>
</evidence>
<evidence type="ECO:0000256" key="11">
    <source>
        <dbReference type="PIRSR" id="PIRSR602129-50"/>
    </source>
</evidence>
<gene>
    <name evidence="13" type="ORF">TELCIR_16089</name>
</gene>
<evidence type="ECO:0000256" key="6">
    <source>
        <dbReference type="ARBA" id="ARBA00022898"/>
    </source>
</evidence>
<dbReference type="Proteomes" id="UP000230423">
    <property type="component" value="Unassembled WGS sequence"/>
</dbReference>
<dbReference type="GO" id="GO:0019752">
    <property type="term" value="P:carboxylic acid metabolic process"/>
    <property type="evidence" value="ECO:0007669"/>
    <property type="project" value="InterPro"/>
</dbReference>
<keyword evidence="7 12" id="KW-0456">Lyase</keyword>
<dbReference type="GO" id="GO:0030170">
    <property type="term" value="F:pyridoxal phosphate binding"/>
    <property type="evidence" value="ECO:0007669"/>
    <property type="project" value="InterPro"/>
</dbReference>
<evidence type="ECO:0000256" key="8">
    <source>
        <dbReference type="ARBA" id="ARBA00038886"/>
    </source>
</evidence>
<comment type="similarity">
    <text evidence="2 12">Belongs to the group II decarboxylase family.</text>
</comment>
<evidence type="ECO:0000256" key="1">
    <source>
        <dbReference type="ARBA" id="ARBA00001933"/>
    </source>
</evidence>
<dbReference type="PRINTS" id="PR00800">
    <property type="entry name" value="YHDCRBOXLASE"/>
</dbReference>
<protein>
    <recommendedName>
        <fullName evidence="9">Aromatic-L-amino-acid decarboxylase</fullName>
        <ecNumber evidence="8">4.1.1.28</ecNumber>
    </recommendedName>
    <alternativeName>
        <fullName evidence="10">DOPA decarboxylase</fullName>
    </alternativeName>
</protein>
<sequence>MAWNCDNMDVIDLSGTHEEHAALCKAIEEDRQVYILPAKDAAMDIEEFRIHGKEMVDFVADYWRDMRKREPLPNVKPGYMSNVIPRRLPSKTDDWKTIFDSLEEVVLKEAQEVASSKHIECWAANDWRKLEKAITLLSDSTYLAARGDLAHYSVEKVAAFCGVKFRKLRTILDPILKNYSVTKETLETAIREDRARGLIPFFMLATLGTTATCAVDSLRELGPICNREFIYLHADAAYGGGFLVCPEFRYLSNGIEYADSFNFNGHKEFQALFFSPMWFKDGVTAMKYFKIGNEVSEEWEETPAAIQHLRVPSGRRANALKIYFVLRSLGFEYIQSELRKHVQLAALFARLITDDDDFELFVPQHLGLVCFRIKNGTNAENKALCQAINDDRRIHLVPGEVHGVYFLRFAVCSPLTTEDDVRFAYNICKELLAKLNINDIFP</sequence>
<reference evidence="13 14" key="1">
    <citation type="submission" date="2015-09" db="EMBL/GenBank/DDBJ databases">
        <title>Draft genome of the parasitic nematode Teladorsagia circumcincta isolate WARC Sus (inbred).</title>
        <authorList>
            <person name="Mitreva M."/>
        </authorList>
    </citation>
    <scope>NUCLEOTIDE SEQUENCE [LARGE SCALE GENOMIC DNA]</scope>
    <source>
        <strain evidence="13 14">S</strain>
    </source>
</reference>
<dbReference type="InterPro" id="IPR010977">
    <property type="entry name" value="Aromatic_deC"/>
</dbReference>
<keyword evidence="14" id="KW-1185">Reference proteome</keyword>
<evidence type="ECO:0000313" key="14">
    <source>
        <dbReference type="Proteomes" id="UP000230423"/>
    </source>
</evidence>
<dbReference type="InterPro" id="IPR015424">
    <property type="entry name" value="PyrdxlP-dep_Trfase"/>
</dbReference>
<evidence type="ECO:0000256" key="7">
    <source>
        <dbReference type="ARBA" id="ARBA00023239"/>
    </source>
</evidence>
<dbReference type="AlphaFoldDB" id="A0A2G9TWP3"/>
<dbReference type="GO" id="GO:0042427">
    <property type="term" value="P:serotonin biosynthetic process"/>
    <property type="evidence" value="ECO:0007669"/>
    <property type="project" value="TreeGrafter"/>
</dbReference>
<dbReference type="PANTHER" id="PTHR11999:SF167">
    <property type="entry name" value="AROMATIC-L-AMINO-ACID DECARBOXYLASE"/>
    <property type="match status" value="1"/>
</dbReference>
<organism evidence="13 14">
    <name type="scientific">Teladorsagia circumcincta</name>
    <name type="common">Brown stomach worm</name>
    <name type="synonym">Ostertagia circumcincta</name>
    <dbReference type="NCBI Taxonomy" id="45464"/>
    <lineage>
        <taxon>Eukaryota</taxon>
        <taxon>Metazoa</taxon>
        <taxon>Ecdysozoa</taxon>
        <taxon>Nematoda</taxon>
        <taxon>Chromadorea</taxon>
        <taxon>Rhabditida</taxon>
        <taxon>Rhabditina</taxon>
        <taxon>Rhabditomorpha</taxon>
        <taxon>Strongyloidea</taxon>
        <taxon>Trichostrongylidae</taxon>
        <taxon>Teladorsagia</taxon>
    </lineage>
</organism>
<dbReference type="Gene3D" id="3.90.1150.10">
    <property type="entry name" value="Aspartate Aminotransferase, domain 1"/>
    <property type="match status" value="1"/>
</dbReference>
<evidence type="ECO:0000313" key="13">
    <source>
        <dbReference type="EMBL" id="PIO62357.1"/>
    </source>
</evidence>
<dbReference type="InterPro" id="IPR015421">
    <property type="entry name" value="PyrdxlP-dep_Trfase_major"/>
</dbReference>
<name>A0A2G9TWP3_TELCI</name>
<dbReference type="OrthoDB" id="639767at2759"/>
<evidence type="ECO:0000256" key="9">
    <source>
        <dbReference type="ARBA" id="ARBA00040968"/>
    </source>
</evidence>
<evidence type="ECO:0000256" key="10">
    <source>
        <dbReference type="ARBA" id="ARBA00041275"/>
    </source>
</evidence>
<dbReference type="Gene3D" id="1.20.1340.10">
    <property type="entry name" value="dopa decarboxylase, N-terminal domain"/>
    <property type="match status" value="1"/>
</dbReference>
<keyword evidence="6 11" id="KW-0663">Pyridoxal phosphate</keyword>
<accession>A0A2G9TWP3</accession>